<accession>A0ABZ0HGK6</accession>
<organism evidence="6 7">
    <name type="scientific">Tritonibacter scottomollicae</name>
    <name type="common">Epibacterium scottomollicae</name>
    <dbReference type="NCBI Taxonomy" id="483013"/>
    <lineage>
        <taxon>Bacteria</taxon>
        <taxon>Pseudomonadati</taxon>
        <taxon>Pseudomonadota</taxon>
        <taxon>Alphaproteobacteria</taxon>
        <taxon>Rhodobacterales</taxon>
        <taxon>Paracoccaceae</taxon>
        <taxon>Tritonibacter</taxon>
    </lineage>
</organism>
<sequence length="194" mass="21175">MTRTGRPRSFDETTALKAAMTAFWAGGYNGTTYRDLEQATGLRRQSLTYAFGEKPDLFRRALALYIDQRVRKATELLAREAPLKDNLNALLQAWEADASSGNGRGCLLVRSTAEVGRDPHMTTEICRGDNLLLQALTQAFHRAQASGEVTSTTPPEALARLVISAGNGAMMQAVARQKPEISRTAHDALLSLII</sequence>
<evidence type="ECO:0000259" key="4">
    <source>
        <dbReference type="Pfam" id="PF00440"/>
    </source>
</evidence>
<dbReference type="Gene3D" id="1.10.10.60">
    <property type="entry name" value="Homeodomain-like"/>
    <property type="match status" value="1"/>
</dbReference>
<dbReference type="EMBL" id="CP136704">
    <property type="protein sequence ID" value="WOI33345.1"/>
    <property type="molecule type" value="Genomic_DNA"/>
</dbReference>
<dbReference type="SUPFAM" id="SSF48498">
    <property type="entry name" value="Tetracyclin repressor-like, C-terminal domain"/>
    <property type="match status" value="1"/>
</dbReference>
<dbReference type="InterPro" id="IPR011075">
    <property type="entry name" value="TetR_C"/>
</dbReference>
<dbReference type="SUPFAM" id="SSF46689">
    <property type="entry name" value="Homeodomain-like"/>
    <property type="match status" value="1"/>
</dbReference>
<evidence type="ECO:0000313" key="7">
    <source>
        <dbReference type="Proteomes" id="UP001302666"/>
    </source>
</evidence>
<evidence type="ECO:0000259" key="5">
    <source>
        <dbReference type="Pfam" id="PF16925"/>
    </source>
</evidence>
<protein>
    <submittedName>
        <fullName evidence="6">TetR/AcrR family transcriptional regulator</fullName>
    </submittedName>
</protein>
<evidence type="ECO:0000256" key="1">
    <source>
        <dbReference type="ARBA" id="ARBA00023015"/>
    </source>
</evidence>
<dbReference type="InterPro" id="IPR001647">
    <property type="entry name" value="HTH_TetR"/>
</dbReference>
<dbReference type="PANTHER" id="PTHR47506:SF1">
    <property type="entry name" value="HTH-TYPE TRANSCRIPTIONAL REGULATOR YJDC"/>
    <property type="match status" value="1"/>
</dbReference>
<keyword evidence="1" id="KW-0805">Transcription regulation</keyword>
<evidence type="ECO:0000256" key="3">
    <source>
        <dbReference type="ARBA" id="ARBA00023163"/>
    </source>
</evidence>
<proteinExistence type="predicted"/>
<gene>
    <name evidence="6" type="ORF">R1T40_00830</name>
</gene>
<reference evidence="6 7" key="1">
    <citation type="submission" date="2023-10" db="EMBL/GenBank/DDBJ databases">
        <title>Eight complete genome sequences of bacteria isolated from laboratory stock of Giant Kelp gametophytes.</title>
        <authorList>
            <person name="Tolentino B."/>
            <person name="Nuzhdin S."/>
        </authorList>
    </citation>
    <scope>NUCLEOTIDE SEQUENCE [LARGE SCALE GENOMIC DNA]</scope>
    <source>
        <strain evidence="6 7">LC.270.F.C4</strain>
    </source>
</reference>
<dbReference type="PANTHER" id="PTHR47506">
    <property type="entry name" value="TRANSCRIPTIONAL REGULATORY PROTEIN"/>
    <property type="match status" value="1"/>
</dbReference>
<feature type="domain" description="Tetracyclin repressor-like C-terminal" evidence="5">
    <location>
        <begin position="86"/>
        <end position="188"/>
    </location>
</feature>
<dbReference type="RefSeq" id="WP_317385523.1">
    <property type="nucleotide sequence ID" value="NZ_CP136704.1"/>
</dbReference>
<keyword evidence="3" id="KW-0804">Transcription</keyword>
<dbReference type="Pfam" id="PF16925">
    <property type="entry name" value="TetR_C_13"/>
    <property type="match status" value="1"/>
</dbReference>
<feature type="domain" description="HTH tetR-type" evidence="4">
    <location>
        <begin position="16"/>
        <end position="60"/>
    </location>
</feature>
<dbReference type="InterPro" id="IPR009057">
    <property type="entry name" value="Homeodomain-like_sf"/>
</dbReference>
<evidence type="ECO:0000256" key="2">
    <source>
        <dbReference type="ARBA" id="ARBA00023125"/>
    </source>
</evidence>
<name>A0ABZ0HGK6_TRISK</name>
<dbReference type="InterPro" id="IPR036271">
    <property type="entry name" value="Tet_transcr_reg_TetR-rel_C_sf"/>
</dbReference>
<evidence type="ECO:0000313" key="6">
    <source>
        <dbReference type="EMBL" id="WOI33345.1"/>
    </source>
</evidence>
<dbReference type="Gene3D" id="1.10.357.10">
    <property type="entry name" value="Tetracycline Repressor, domain 2"/>
    <property type="match status" value="1"/>
</dbReference>
<dbReference type="Proteomes" id="UP001302666">
    <property type="component" value="Chromosome"/>
</dbReference>
<keyword evidence="2" id="KW-0238">DNA-binding</keyword>
<keyword evidence="7" id="KW-1185">Reference proteome</keyword>
<dbReference type="Pfam" id="PF00440">
    <property type="entry name" value="TetR_N"/>
    <property type="match status" value="1"/>
</dbReference>